<dbReference type="RefSeq" id="WP_042216729.1">
    <property type="nucleotide sequence ID" value="NZ_BBLU01000021.1"/>
</dbReference>
<keyword evidence="5" id="KW-1185">Reference proteome</keyword>
<feature type="transmembrane region" description="Helical" evidence="2">
    <location>
        <begin position="57"/>
        <end position="80"/>
    </location>
</feature>
<evidence type="ECO:0000256" key="2">
    <source>
        <dbReference type="SAM" id="Phobius"/>
    </source>
</evidence>
<keyword evidence="2" id="KW-0472">Membrane</keyword>
<keyword evidence="2" id="KW-0812">Transmembrane</keyword>
<dbReference type="Pfam" id="PF10708">
    <property type="entry name" value="DUF2510"/>
    <property type="match status" value="1"/>
</dbReference>
<evidence type="ECO:0000313" key="4">
    <source>
        <dbReference type="EMBL" id="SEJ50303.1"/>
    </source>
</evidence>
<evidence type="ECO:0000313" key="5">
    <source>
        <dbReference type="Proteomes" id="UP000183315"/>
    </source>
</evidence>
<dbReference type="STRING" id="1043493.SAMN05421637_2043"/>
<gene>
    <name evidence="4" type="ORF">SAMN05421637_2043</name>
</gene>
<evidence type="ECO:0000256" key="1">
    <source>
        <dbReference type="SAM" id="MobiDB-lite"/>
    </source>
</evidence>
<keyword evidence="2" id="KW-1133">Transmembrane helix</keyword>
<accession>A0A1H6Z9N5</accession>
<organism evidence="4 5">
    <name type="scientific">Demequina mangrovi</name>
    <dbReference type="NCBI Taxonomy" id="1043493"/>
    <lineage>
        <taxon>Bacteria</taxon>
        <taxon>Bacillati</taxon>
        <taxon>Actinomycetota</taxon>
        <taxon>Actinomycetes</taxon>
        <taxon>Micrococcales</taxon>
        <taxon>Demequinaceae</taxon>
        <taxon>Demequina</taxon>
    </lineage>
</organism>
<sequence length="104" mass="11122">MSEPSWSARAQPVAGWYADPGHPGFLRYWDGAAWTEHSRLATAPEAPRERKHRLGTAAVLGIIASVALLGVALVAIAIAAQRQEMSERAPDQPTHVVAVETSSP</sequence>
<protein>
    <recommendedName>
        <fullName evidence="3">DUF2510 domain-containing protein</fullName>
    </recommendedName>
</protein>
<reference evidence="5" key="1">
    <citation type="submission" date="2016-10" db="EMBL/GenBank/DDBJ databases">
        <authorList>
            <person name="Varghese N."/>
        </authorList>
    </citation>
    <scope>NUCLEOTIDE SEQUENCE [LARGE SCALE GENOMIC DNA]</scope>
    <source>
        <strain evidence="5">DSM 24868</strain>
    </source>
</reference>
<dbReference type="AlphaFoldDB" id="A0A1H6Z9N5"/>
<dbReference type="EMBL" id="FNZI01000004">
    <property type="protein sequence ID" value="SEJ50303.1"/>
    <property type="molecule type" value="Genomic_DNA"/>
</dbReference>
<name>A0A1H6Z9N5_9MICO</name>
<proteinExistence type="predicted"/>
<dbReference type="OrthoDB" id="9811665at2"/>
<dbReference type="Proteomes" id="UP000183315">
    <property type="component" value="Unassembled WGS sequence"/>
</dbReference>
<feature type="domain" description="DUF2510" evidence="3">
    <location>
        <begin position="14"/>
        <end position="46"/>
    </location>
</feature>
<evidence type="ECO:0000259" key="3">
    <source>
        <dbReference type="Pfam" id="PF10708"/>
    </source>
</evidence>
<dbReference type="InterPro" id="IPR018929">
    <property type="entry name" value="DUF2510"/>
</dbReference>
<feature type="region of interest" description="Disordered" evidence="1">
    <location>
        <begin position="84"/>
        <end position="104"/>
    </location>
</feature>